<dbReference type="PANTHER" id="PTHR43547:SF2">
    <property type="entry name" value="HYBRID SIGNAL TRANSDUCTION HISTIDINE KINASE C"/>
    <property type="match status" value="1"/>
</dbReference>
<evidence type="ECO:0000259" key="4">
    <source>
        <dbReference type="Pfam" id="PF07495"/>
    </source>
</evidence>
<dbReference type="SUPFAM" id="SSF63829">
    <property type="entry name" value="Calcium-dependent phosphotriesterase"/>
    <property type="match status" value="2"/>
</dbReference>
<dbReference type="InterPro" id="IPR011123">
    <property type="entry name" value="Y_Y_Y"/>
</dbReference>
<protein>
    <recommendedName>
        <fullName evidence="8">Histidine kinase</fullName>
    </recommendedName>
</protein>
<evidence type="ECO:0008006" key="8">
    <source>
        <dbReference type="Google" id="ProtNLM"/>
    </source>
</evidence>
<evidence type="ECO:0000256" key="2">
    <source>
        <dbReference type="SAM" id="Phobius"/>
    </source>
</evidence>
<dbReference type="GO" id="GO:0000155">
    <property type="term" value="F:phosphorelay sensor kinase activity"/>
    <property type="evidence" value="ECO:0007669"/>
    <property type="project" value="InterPro"/>
</dbReference>
<dbReference type="GO" id="GO:0046983">
    <property type="term" value="F:protein dimerization activity"/>
    <property type="evidence" value="ECO:0007669"/>
    <property type="project" value="InterPro"/>
</dbReference>
<dbReference type="Gene3D" id="3.30.565.10">
    <property type="entry name" value="Histidine kinase-like ATPase, C-terminal domain"/>
    <property type="match status" value="1"/>
</dbReference>
<feature type="transmembrane region" description="Helical" evidence="2">
    <location>
        <begin position="781"/>
        <end position="802"/>
    </location>
</feature>
<dbReference type="Gene3D" id="2.60.40.10">
    <property type="entry name" value="Immunoglobulins"/>
    <property type="match status" value="1"/>
</dbReference>
<dbReference type="Pfam" id="PF07494">
    <property type="entry name" value="Reg_prop"/>
    <property type="match status" value="2"/>
</dbReference>
<sequence>MRWLFFILIALLQPSLAQQPFAIRHLTTIDGLSQGSCFYIRKDSRGFVWISSQNGLNRFDGTQFTVYRFNDRDSTTIGKGEVRGIVETPSGDLWVGTEECLNQYVRRTNTFRRIYATDRKGKRLPALQEPFFADDSTVWYASNREGIMKLNYRTGRKTNIDPSVKPKFSTTTEWIEHQVDHQSLIYLLPMGFARYNYQTHQLTTFLTGQPTDQPIRTVAAGEPRPERLFQSIHYCHVRGPHYGHYCLAGPQGIFEFDASLTKLIRHHPLRSGISQYRLVSMDEDAQGRWWIGAEGSGVWLYDPDKMSLLREITPGATKANSLLTNQIADVYVDDLGLVWTNGDPFGVDVIFPNAYTIETLPDNPADITDLNNHPIRGLCEDERGGIWIGTTDGGIRYYTPATGSMKAYTAEQGVTTEGNVRQIIRTRKGQILVVNLQGILRYDPKLDRFIQVPNPLCDDPDCRFARGLLELPDGHFVMATYGGLYLFSPDLKPISRIDPEGTYFGSLYFDPVTNLLYTGRRDQDLIVYRYQQGQFAQVYVTLPGHNIMAIYPDSTRHCLWLGTDRGLVRFDPATRKAIHTYTVREGLPDDVIYCLLPDRKGRFWLSTNNGLAKFFPDEGMASSVVSTKGREYNSHAAMISTEGTFYFGGVHGLDHFTPDQLEIYKAKVPVRIVSFQVNDQPFKSDGFVGETGTVNLTHQQNTFSIGLAALDYFSRGKNQFFYHLSGIDRDWVPLPNANQVRYAELSPGNYVFHVRAMDARGQLTPITKLQITIQPPFWQQWWFWLLSLLLIASFIAFLIISYNRQKLARQRRLLTNTLATQEEERRRIARDLHDDVGNTLAAIKGILGIAQERLTVATEMPEVARAYGLLDKASNDLRTITHDLMPIEFEKYALPDVVSQLVDRANRSSKTDFEFILFGDVRRLKPERELVAYRIIAELVQNALKHGGAGLAIVQLGYHTRQLSLLVETPLDNKQLNVVFSDQVSTGIGQKNITYRAEYLHAVLTTDSNAQSYTVMLDIPYDAVGPHH</sequence>
<dbReference type="InterPro" id="IPR011712">
    <property type="entry name" value="Sig_transdc_His_kin_sub3_dim/P"/>
</dbReference>
<dbReference type="InterPro" id="IPR011110">
    <property type="entry name" value="Reg_prop"/>
</dbReference>
<accession>A0A6G9AME2</accession>
<proteinExistence type="predicted"/>
<dbReference type="Proteomes" id="UP000501802">
    <property type="component" value="Chromosome"/>
</dbReference>
<evidence type="ECO:0000256" key="3">
    <source>
        <dbReference type="SAM" id="SignalP"/>
    </source>
</evidence>
<organism evidence="6 7">
    <name type="scientific">Spirosoma aureum</name>
    <dbReference type="NCBI Taxonomy" id="2692134"/>
    <lineage>
        <taxon>Bacteria</taxon>
        <taxon>Pseudomonadati</taxon>
        <taxon>Bacteroidota</taxon>
        <taxon>Cytophagia</taxon>
        <taxon>Cytophagales</taxon>
        <taxon>Cytophagaceae</taxon>
        <taxon>Spirosoma</taxon>
    </lineage>
</organism>
<keyword evidence="7" id="KW-1185">Reference proteome</keyword>
<feature type="signal peptide" evidence="3">
    <location>
        <begin position="1"/>
        <end position="17"/>
    </location>
</feature>
<evidence type="ECO:0000313" key="6">
    <source>
        <dbReference type="EMBL" id="QIP13662.1"/>
    </source>
</evidence>
<dbReference type="Pfam" id="PF07730">
    <property type="entry name" value="HisKA_3"/>
    <property type="match status" value="1"/>
</dbReference>
<dbReference type="InterPro" id="IPR015943">
    <property type="entry name" value="WD40/YVTN_repeat-like_dom_sf"/>
</dbReference>
<name>A0A6G9AME2_9BACT</name>
<dbReference type="KEGG" id="spib:G8759_14035"/>
<dbReference type="EMBL" id="CP050063">
    <property type="protein sequence ID" value="QIP13662.1"/>
    <property type="molecule type" value="Genomic_DNA"/>
</dbReference>
<dbReference type="PANTHER" id="PTHR43547">
    <property type="entry name" value="TWO-COMPONENT HISTIDINE KINASE"/>
    <property type="match status" value="1"/>
</dbReference>
<keyword evidence="2" id="KW-1133">Transmembrane helix</keyword>
<dbReference type="RefSeq" id="WP_167208947.1">
    <property type="nucleotide sequence ID" value="NZ_CP050063.1"/>
</dbReference>
<evidence type="ECO:0000259" key="5">
    <source>
        <dbReference type="Pfam" id="PF07730"/>
    </source>
</evidence>
<dbReference type="Gene3D" id="2.130.10.10">
    <property type="entry name" value="YVTN repeat-like/Quinoprotein amine dehydrogenase"/>
    <property type="match status" value="3"/>
</dbReference>
<keyword evidence="3" id="KW-0732">Signal</keyword>
<evidence type="ECO:0000256" key="1">
    <source>
        <dbReference type="ARBA" id="ARBA00022553"/>
    </source>
</evidence>
<dbReference type="Pfam" id="PF07495">
    <property type="entry name" value="Y_Y_Y"/>
    <property type="match status" value="1"/>
</dbReference>
<reference evidence="6 7" key="1">
    <citation type="submission" date="2020-03" db="EMBL/GenBank/DDBJ databases">
        <authorList>
            <person name="Kim M.K."/>
        </authorList>
    </citation>
    <scope>NUCLEOTIDE SEQUENCE [LARGE SCALE GENOMIC DNA]</scope>
    <source>
        <strain evidence="6 7">BT328</strain>
    </source>
</reference>
<keyword evidence="2" id="KW-0472">Membrane</keyword>
<feature type="domain" description="Signal transduction histidine kinase subgroup 3 dimerisation and phosphoacceptor" evidence="5">
    <location>
        <begin position="824"/>
        <end position="886"/>
    </location>
</feature>
<feature type="domain" description="Two component regulator three Y" evidence="4">
    <location>
        <begin position="712"/>
        <end position="773"/>
    </location>
</feature>
<dbReference type="GO" id="GO:0016020">
    <property type="term" value="C:membrane"/>
    <property type="evidence" value="ECO:0007669"/>
    <property type="project" value="InterPro"/>
</dbReference>
<keyword evidence="1" id="KW-0597">Phosphoprotein</keyword>
<dbReference type="InterPro" id="IPR036890">
    <property type="entry name" value="HATPase_C_sf"/>
</dbReference>
<dbReference type="AlphaFoldDB" id="A0A6G9AME2"/>
<keyword evidence="2" id="KW-0812">Transmembrane</keyword>
<evidence type="ECO:0000313" key="7">
    <source>
        <dbReference type="Proteomes" id="UP000501802"/>
    </source>
</evidence>
<gene>
    <name evidence="6" type="ORF">G8759_14035</name>
</gene>
<dbReference type="InterPro" id="IPR013783">
    <property type="entry name" value="Ig-like_fold"/>
</dbReference>
<feature type="chain" id="PRO_5026041224" description="Histidine kinase" evidence="3">
    <location>
        <begin position="18"/>
        <end position="1028"/>
    </location>
</feature>
<dbReference type="Gene3D" id="1.20.5.1930">
    <property type="match status" value="1"/>
</dbReference>